<evidence type="ECO:0000256" key="1">
    <source>
        <dbReference type="PROSITE-ProRule" id="PRU00175"/>
    </source>
</evidence>
<dbReference type="Pfam" id="PF13920">
    <property type="entry name" value="zf-C3HC4_3"/>
    <property type="match status" value="1"/>
</dbReference>
<keyword evidence="1" id="KW-0862">Zinc</keyword>
<dbReference type="InterPro" id="IPR013083">
    <property type="entry name" value="Znf_RING/FYVE/PHD"/>
</dbReference>
<feature type="region of interest" description="Disordered" evidence="3">
    <location>
        <begin position="194"/>
        <end position="321"/>
    </location>
</feature>
<organism evidence="5 6">
    <name type="scientific">Gigaspora margarita</name>
    <dbReference type="NCBI Taxonomy" id="4874"/>
    <lineage>
        <taxon>Eukaryota</taxon>
        <taxon>Fungi</taxon>
        <taxon>Fungi incertae sedis</taxon>
        <taxon>Mucoromycota</taxon>
        <taxon>Glomeromycotina</taxon>
        <taxon>Glomeromycetes</taxon>
        <taxon>Diversisporales</taxon>
        <taxon>Gigasporaceae</taxon>
        <taxon>Gigaspora</taxon>
    </lineage>
</organism>
<dbReference type="EMBL" id="WTPW01001976">
    <property type="protein sequence ID" value="KAF0404056.1"/>
    <property type="molecule type" value="Genomic_DNA"/>
</dbReference>
<dbReference type="InterPro" id="IPR001841">
    <property type="entry name" value="Znf_RING"/>
</dbReference>
<feature type="compositionally biased region" description="Low complexity" evidence="3">
    <location>
        <begin position="295"/>
        <end position="309"/>
    </location>
</feature>
<keyword evidence="2" id="KW-0175">Coiled coil</keyword>
<feature type="coiled-coil region" evidence="2">
    <location>
        <begin position="330"/>
        <end position="364"/>
    </location>
</feature>
<name>A0A8H4A1V4_GIGMA</name>
<evidence type="ECO:0000259" key="4">
    <source>
        <dbReference type="PROSITE" id="PS50089"/>
    </source>
</evidence>
<comment type="caution">
    <text evidence="5">The sequence shown here is derived from an EMBL/GenBank/DDBJ whole genome shotgun (WGS) entry which is preliminary data.</text>
</comment>
<proteinExistence type="predicted"/>
<keyword evidence="1" id="KW-0479">Metal-binding</keyword>
<dbReference type="GO" id="GO:0008270">
    <property type="term" value="F:zinc ion binding"/>
    <property type="evidence" value="ECO:0007669"/>
    <property type="project" value="UniProtKB-KW"/>
</dbReference>
<reference evidence="5 6" key="1">
    <citation type="journal article" date="2019" name="Environ. Microbiol.">
        <title>At the nexus of three kingdoms: the genome of the mycorrhizal fungus Gigaspora margarita provides insights into plant, endobacterial and fungal interactions.</title>
        <authorList>
            <person name="Venice F."/>
            <person name="Ghignone S."/>
            <person name="Salvioli di Fossalunga A."/>
            <person name="Amselem J."/>
            <person name="Novero M."/>
            <person name="Xianan X."/>
            <person name="Sedzielewska Toro K."/>
            <person name="Morin E."/>
            <person name="Lipzen A."/>
            <person name="Grigoriev I.V."/>
            <person name="Henrissat B."/>
            <person name="Martin F.M."/>
            <person name="Bonfante P."/>
        </authorList>
    </citation>
    <scope>NUCLEOTIDE SEQUENCE [LARGE SCALE GENOMIC DNA]</scope>
    <source>
        <strain evidence="5 6">BEG34</strain>
    </source>
</reference>
<dbReference type="AlphaFoldDB" id="A0A8H4A1V4"/>
<keyword evidence="1" id="KW-0863">Zinc-finger</keyword>
<feature type="domain" description="RING-type" evidence="4">
    <location>
        <begin position="428"/>
        <end position="463"/>
    </location>
</feature>
<evidence type="ECO:0000313" key="5">
    <source>
        <dbReference type="EMBL" id="KAF0404056.1"/>
    </source>
</evidence>
<evidence type="ECO:0000313" key="6">
    <source>
        <dbReference type="Proteomes" id="UP000439903"/>
    </source>
</evidence>
<keyword evidence="6" id="KW-1185">Reference proteome</keyword>
<gene>
    <name evidence="5" type="ORF">F8M41_009110</name>
</gene>
<sequence>MAPRLSRIRDTPYCFCKKPASPAYSEEFGLIYECANMHQNFWKKASDDYSNSNKKDDETSKISVNTRRPAICGFHIHKDTWDIFFDNPDRINPYHSELSTCSFFNFTFCAYFRKRNNYPLGHPPPPHCFCGIPVVMRFSARDRRLMFVCRNYLIDGARPKCTWHVYADQVAFEKPKGCTHQMFKKQVTVGLVEPENEKTITNNNSSLNDSKNDSSDQLYIDPRGPVISYNGKNRQVYPRNKNNNYSGNGKDLDYHSQDSHSNCRKSYHHSPIRDDPPDSNSVNARLKDDDNHIGSSSQTSLSSSCDSVSQPHTPSHQKLLKNNDEISEYVSQLEASNKDLLDKVSKLEADKKCFSEKAVSLEAKMNYLTYRLEHYRSKCESETEMKQSCQKKVMELQCHITDVSRERDNLKSSWDKEREERVSATHKCKVCFSEPITHAIYPCYHMALCGTCVEIVDKCVICRQDKKSAIRIYIQ</sequence>
<evidence type="ECO:0000256" key="3">
    <source>
        <dbReference type="SAM" id="MobiDB-lite"/>
    </source>
</evidence>
<dbReference type="Proteomes" id="UP000439903">
    <property type="component" value="Unassembled WGS sequence"/>
</dbReference>
<protein>
    <recommendedName>
        <fullName evidence="4">RING-type domain-containing protein</fullName>
    </recommendedName>
</protein>
<dbReference type="PROSITE" id="PS50089">
    <property type="entry name" value="ZF_RING_2"/>
    <property type="match status" value="1"/>
</dbReference>
<dbReference type="Gene3D" id="3.30.40.10">
    <property type="entry name" value="Zinc/RING finger domain, C3HC4 (zinc finger)"/>
    <property type="match status" value="1"/>
</dbReference>
<evidence type="ECO:0000256" key="2">
    <source>
        <dbReference type="SAM" id="Coils"/>
    </source>
</evidence>
<dbReference type="OrthoDB" id="1711136at2759"/>
<accession>A0A8H4A1V4</accession>